<protein>
    <submittedName>
        <fullName evidence="2">Nucleotidyltransferase domain-containing protein</fullName>
    </submittedName>
</protein>
<gene>
    <name evidence="2" type="ORF">K8I29_16780</name>
</gene>
<organism evidence="2 3">
    <name type="scientific">Candidatus Nitrobium versatile</name>
    <dbReference type="NCBI Taxonomy" id="2884831"/>
    <lineage>
        <taxon>Bacteria</taxon>
        <taxon>Pseudomonadati</taxon>
        <taxon>Nitrospirota</taxon>
        <taxon>Nitrospiria</taxon>
        <taxon>Nitrospirales</taxon>
        <taxon>Nitrospiraceae</taxon>
        <taxon>Candidatus Nitrobium</taxon>
    </lineage>
</organism>
<dbReference type="EMBL" id="JAIOIV010000130">
    <property type="protein sequence ID" value="MBZ0157853.1"/>
    <property type="molecule type" value="Genomic_DNA"/>
</dbReference>
<name>A0A953M2Q2_9BACT</name>
<dbReference type="NCBIfam" id="NF047752">
    <property type="entry name" value="MntA_antitoxin"/>
    <property type="match status" value="1"/>
</dbReference>
<dbReference type="SUPFAM" id="SSF81301">
    <property type="entry name" value="Nucleotidyltransferase"/>
    <property type="match status" value="1"/>
</dbReference>
<evidence type="ECO:0000259" key="1">
    <source>
        <dbReference type="Pfam" id="PF18765"/>
    </source>
</evidence>
<dbReference type="Proteomes" id="UP000705867">
    <property type="component" value="Unassembled WGS sequence"/>
</dbReference>
<dbReference type="Pfam" id="PF18765">
    <property type="entry name" value="Polbeta"/>
    <property type="match status" value="1"/>
</dbReference>
<reference evidence="2" key="1">
    <citation type="journal article" date="2021" name="bioRxiv">
        <title>Unraveling nitrogen, sulfur and carbon metabolic pathways and microbial community transcriptional responses to substrate deprivation and toxicity stresses in a bioreactor mimicking anoxic brackish coastal sediment conditions.</title>
        <authorList>
            <person name="Martins P.D."/>
            <person name="Echeveste M.J."/>
            <person name="Arshad A."/>
            <person name="Kurth J."/>
            <person name="Ouboter H."/>
            <person name="Jetten M.S.M."/>
            <person name="Welte C.U."/>
        </authorList>
    </citation>
    <scope>NUCLEOTIDE SEQUENCE</scope>
    <source>
        <strain evidence="2">MAG_39</strain>
    </source>
</reference>
<feature type="domain" description="Polymerase beta nucleotidyltransferase" evidence="1">
    <location>
        <begin position="10"/>
        <end position="101"/>
    </location>
</feature>
<dbReference type="PANTHER" id="PTHR43852">
    <property type="entry name" value="NUCLEOTIDYLTRANSFERASE"/>
    <property type="match status" value="1"/>
</dbReference>
<sequence>MNEELMKMLSERLERYPVVFAYLFGSHAAGRAASLSDIDIAVYLEKGVDKPQRFDLRLRLSSELSSVAGIPADVIVINDSPLSLAYEAIKHGKVLLCKDREQRIEVETKILSRYLDRRYYDRRRAAMILEQAAKGPVGV</sequence>
<proteinExistence type="predicted"/>
<dbReference type="InterPro" id="IPR041633">
    <property type="entry name" value="Polbeta"/>
</dbReference>
<dbReference type="InterPro" id="IPR043519">
    <property type="entry name" value="NT_sf"/>
</dbReference>
<dbReference type="AlphaFoldDB" id="A0A953M2Q2"/>
<dbReference type="InterPro" id="IPR052930">
    <property type="entry name" value="TA_antitoxin_MntA"/>
</dbReference>
<evidence type="ECO:0000313" key="3">
    <source>
        <dbReference type="Proteomes" id="UP000705867"/>
    </source>
</evidence>
<dbReference type="CDD" id="cd05403">
    <property type="entry name" value="NT_KNTase_like"/>
    <property type="match status" value="1"/>
</dbReference>
<comment type="caution">
    <text evidence="2">The sequence shown here is derived from an EMBL/GenBank/DDBJ whole genome shotgun (WGS) entry which is preliminary data.</text>
</comment>
<dbReference type="PANTHER" id="PTHR43852:SF3">
    <property type="entry name" value="NUCLEOTIDYLTRANSFERASE"/>
    <property type="match status" value="1"/>
</dbReference>
<evidence type="ECO:0000313" key="2">
    <source>
        <dbReference type="EMBL" id="MBZ0157853.1"/>
    </source>
</evidence>
<reference evidence="2" key="2">
    <citation type="submission" date="2021-08" db="EMBL/GenBank/DDBJ databases">
        <authorList>
            <person name="Dalcin Martins P."/>
        </authorList>
    </citation>
    <scope>NUCLEOTIDE SEQUENCE</scope>
    <source>
        <strain evidence="2">MAG_39</strain>
    </source>
</reference>
<accession>A0A953M2Q2</accession>
<dbReference type="Gene3D" id="3.30.460.10">
    <property type="entry name" value="Beta Polymerase, domain 2"/>
    <property type="match status" value="1"/>
</dbReference>